<evidence type="ECO:0000313" key="3">
    <source>
        <dbReference type="Proteomes" id="UP001597158"/>
    </source>
</evidence>
<evidence type="ECO:0000259" key="1">
    <source>
        <dbReference type="PROSITE" id="PS51833"/>
    </source>
</evidence>
<feature type="domain" description="HDOD" evidence="1">
    <location>
        <begin position="253"/>
        <end position="439"/>
    </location>
</feature>
<dbReference type="InterPro" id="IPR052340">
    <property type="entry name" value="RNase_Y/CdgJ"/>
</dbReference>
<dbReference type="PANTHER" id="PTHR33525:SF4">
    <property type="entry name" value="CYCLIC DI-GMP PHOSPHODIESTERASE CDGJ"/>
    <property type="match status" value="1"/>
</dbReference>
<reference evidence="3" key="1">
    <citation type="journal article" date="2019" name="Int. J. Syst. Evol. Microbiol.">
        <title>The Global Catalogue of Microorganisms (GCM) 10K type strain sequencing project: providing services to taxonomists for standard genome sequencing and annotation.</title>
        <authorList>
            <consortium name="The Broad Institute Genomics Platform"/>
            <consortium name="The Broad Institute Genome Sequencing Center for Infectious Disease"/>
            <person name="Wu L."/>
            <person name="Ma J."/>
        </authorList>
    </citation>
    <scope>NUCLEOTIDE SEQUENCE [LARGE SCALE GENOMIC DNA]</scope>
    <source>
        <strain evidence="3">CCUG 48884</strain>
    </source>
</reference>
<dbReference type="Proteomes" id="UP001597158">
    <property type="component" value="Unassembled WGS sequence"/>
</dbReference>
<protein>
    <submittedName>
        <fullName evidence="2">EAL and HDOD domain-containing protein</fullName>
    </submittedName>
</protein>
<dbReference type="PIRSF" id="PIRSF003180">
    <property type="entry name" value="DiGMPpdiest_YuxH"/>
    <property type="match status" value="1"/>
</dbReference>
<proteinExistence type="predicted"/>
<accession>A0ABW3WAN7</accession>
<dbReference type="PANTHER" id="PTHR33525">
    <property type="match status" value="1"/>
</dbReference>
<dbReference type="EMBL" id="JBHTMC010000007">
    <property type="protein sequence ID" value="MFD1262692.1"/>
    <property type="molecule type" value="Genomic_DNA"/>
</dbReference>
<dbReference type="Gene3D" id="1.10.3210.10">
    <property type="entry name" value="Hypothetical protein af1432"/>
    <property type="match status" value="1"/>
</dbReference>
<sequence length="456" mass="49957">MFKALLAWLFGRGKPSAAPLRTATDGFDKLNRDAPLRATTPDLSADGIVTFLCREAVLGRNQRIAGYQFMLQEGTRARIRHSNRRVHHVYAEVLVRNLINADIGELLGHRIAFIDVPDSFLTAPCLAHLPAANVVLIPTALPDAGAPDFDSLRRTVEDLRKRGFRLGLHDPNVVTEFNGLLPWADFIIAHAQGLDARRGLQLSNIALEVAPNARLLVRELPSIEEFRFSFKLGASLFQGPFITRREDWTERELGPSTLRIGTLIARLRADADTHELAELLKQDAALSLRLLRYINSAANALPQSVSSIENALALLGREKLYRWLILLVCSTATESERGGAALETALVRGRMMELLAATHPSAERDTLFLVGLLSLIDVILQVPLDKALAPLALSADIDAAVRGKGGPLHDLLQLAIACERTQGDGLAEAAERCGISPEQATECHMQALSWAMQIQD</sequence>
<dbReference type="InterPro" id="IPR014408">
    <property type="entry name" value="dGMP_Pdiesterase_EAL/HD-GYP"/>
</dbReference>
<gene>
    <name evidence="2" type="ORF">ACFQ4M_03795</name>
</gene>
<dbReference type="InterPro" id="IPR013976">
    <property type="entry name" value="HDOD"/>
</dbReference>
<dbReference type="SUPFAM" id="SSF109604">
    <property type="entry name" value="HD-domain/PDEase-like"/>
    <property type="match status" value="1"/>
</dbReference>
<comment type="caution">
    <text evidence="2">The sequence shown here is derived from an EMBL/GenBank/DDBJ whole genome shotgun (WGS) entry which is preliminary data.</text>
</comment>
<dbReference type="PROSITE" id="PS51833">
    <property type="entry name" value="HDOD"/>
    <property type="match status" value="1"/>
</dbReference>
<dbReference type="Pfam" id="PF08668">
    <property type="entry name" value="HDOD"/>
    <property type="match status" value="1"/>
</dbReference>
<evidence type="ECO:0000313" key="2">
    <source>
        <dbReference type="EMBL" id="MFD1262692.1"/>
    </source>
</evidence>
<name>A0ABW3WAN7_9RHOO</name>
<dbReference type="RefSeq" id="WP_277834621.1">
    <property type="nucleotide sequence ID" value="NZ_JARQZE010000015.1"/>
</dbReference>
<keyword evidence="3" id="KW-1185">Reference proteome</keyword>
<organism evidence="2 3">
    <name type="scientific">Thauera mechernichensis</name>
    <dbReference type="NCBI Taxonomy" id="82788"/>
    <lineage>
        <taxon>Bacteria</taxon>
        <taxon>Pseudomonadati</taxon>
        <taxon>Pseudomonadota</taxon>
        <taxon>Betaproteobacteria</taxon>
        <taxon>Rhodocyclales</taxon>
        <taxon>Zoogloeaceae</taxon>
        <taxon>Thauera</taxon>
    </lineage>
</organism>